<evidence type="ECO:0000313" key="2">
    <source>
        <dbReference type="EMBL" id="OGY85983.1"/>
    </source>
</evidence>
<evidence type="ECO:0000313" key="3">
    <source>
        <dbReference type="Proteomes" id="UP000176420"/>
    </source>
</evidence>
<gene>
    <name evidence="2" type="ORF">A2319_00240</name>
</gene>
<sequence>MNQLKKKFEKAYIVTVDMGYGHQRAVYPFMDIAACPVDWDGGEGKIITANNYPGIPKSDRRNWDSGRSLYEHISRMKHLPLVGNWIFGAMDKMQSIAPFYPKRDLSHPSLQVRQNDFMLRHGWGKHLIEILNKNPLPYITSFFSTAFFADYHGYKGEIYCICTDSDVSRAWVPLAPAKSRIKYLAPNRRVKERLKLYGVKAENIYITGFPLPKENIGSVTSAVLKKSIGYRLTNLDPEKRYLKKYHHTLEYYLGKEYCEVAPQHPLTITFAVGGAGAQREIGTTILKSLRKHIAAGRVRLNLAAGVRNDVYRYYAAAVKEFHLNTKHQGEVHIIYDNDKMDYFAQFNKALLTTDILWTKPSELSFYAGLGLPIIIAPSVGSQEDYNRSWLYSLGAGFDQEDPQYTHEWLFDWLASGWLAQAAMEGFLDAPRNGVYHIEDIVLRGQNSEIDDMHLL</sequence>
<proteinExistence type="predicted"/>
<name>A0A1G2B9U4_9BACT</name>
<accession>A0A1G2B9U4</accession>
<comment type="caution">
    <text evidence="2">The sequence shown here is derived from an EMBL/GenBank/DDBJ whole genome shotgun (WGS) entry which is preliminary data.</text>
</comment>
<dbReference type="Proteomes" id="UP000176420">
    <property type="component" value="Unassembled WGS sequence"/>
</dbReference>
<feature type="domain" description="DUF6938" evidence="1">
    <location>
        <begin position="263"/>
        <end position="395"/>
    </location>
</feature>
<dbReference type="InterPro" id="IPR054218">
    <property type="entry name" value="DUF6938"/>
</dbReference>
<organism evidence="2 3">
    <name type="scientific">Candidatus Kerfeldbacteria bacterium RIFOXYB2_FULL_38_14</name>
    <dbReference type="NCBI Taxonomy" id="1798547"/>
    <lineage>
        <taxon>Bacteria</taxon>
        <taxon>Candidatus Kerfeldiibacteriota</taxon>
    </lineage>
</organism>
<dbReference type="AlphaFoldDB" id="A0A1G2B9U4"/>
<reference evidence="2 3" key="1">
    <citation type="journal article" date="2016" name="Nat. Commun.">
        <title>Thousands of microbial genomes shed light on interconnected biogeochemical processes in an aquifer system.</title>
        <authorList>
            <person name="Anantharaman K."/>
            <person name="Brown C.T."/>
            <person name="Hug L.A."/>
            <person name="Sharon I."/>
            <person name="Castelle C.J."/>
            <person name="Probst A.J."/>
            <person name="Thomas B.C."/>
            <person name="Singh A."/>
            <person name="Wilkins M.J."/>
            <person name="Karaoz U."/>
            <person name="Brodie E.L."/>
            <person name="Williams K.H."/>
            <person name="Hubbard S.S."/>
            <person name="Banfield J.F."/>
        </authorList>
    </citation>
    <scope>NUCLEOTIDE SEQUENCE [LARGE SCALE GENOMIC DNA]</scope>
</reference>
<protein>
    <recommendedName>
        <fullName evidence="1">DUF6938 domain-containing protein</fullName>
    </recommendedName>
</protein>
<dbReference type="Pfam" id="PF22053">
    <property type="entry name" value="DUF6938"/>
    <property type="match status" value="1"/>
</dbReference>
<dbReference type="EMBL" id="MHKI01000026">
    <property type="protein sequence ID" value="OGY85983.1"/>
    <property type="molecule type" value="Genomic_DNA"/>
</dbReference>
<evidence type="ECO:0000259" key="1">
    <source>
        <dbReference type="Pfam" id="PF22053"/>
    </source>
</evidence>